<accession>A0ACB5ULU2</accession>
<dbReference type="Proteomes" id="UP001374599">
    <property type="component" value="Unassembled WGS sequence"/>
</dbReference>
<proteinExistence type="predicted"/>
<sequence length="275" mass="31478">MMKKLILNNGVEIPQLGFGTFRAKDEEAYQNVKYALENGYRHIDTAAAYGNEESVGRAIKDSGIDRSEIFVTTKLWNDDQGYEETKAAFTDSLDKLQLDYVDLYLIHWPKGYDKARASWLAMEELYEEGKIRAIGVSNFNIHHLDDLIKTARIIPSVNQVECHIGLQNRVLQDYCKKFGIYLEAYAPLMSSNIGELLNNEKMINIAKKYNKTVPQIAIKFLLERNIIPLPKSSTPERIVANKDVYDFSLNKEDMDTIATLNNGRKIFPEPDNINF</sequence>
<reference evidence="1" key="1">
    <citation type="submission" date="2023-09" db="EMBL/GenBank/DDBJ databases">
        <title>Vallitalea sediminicola and Vallitalea maricola sp. nov., anaerobic bacteria isolated from marine sediment.</title>
        <authorList>
            <person name="Hirano S."/>
            <person name="Maeda A."/>
            <person name="Terahara T."/>
            <person name="Mori K."/>
            <person name="Hamada M."/>
            <person name="Matsumoto R."/>
            <person name="Kobayashi T."/>
        </authorList>
    </citation>
    <scope>NUCLEOTIDE SEQUENCE</scope>
    <source>
        <strain evidence="1">AN17-2</strain>
    </source>
</reference>
<evidence type="ECO:0000313" key="2">
    <source>
        <dbReference type="Proteomes" id="UP001374599"/>
    </source>
</evidence>
<organism evidence="1 2">
    <name type="scientific">Vallitalea maricola</name>
    <dbReference type="NCBI Taxonomy" id="3074433"/>
    <lineage>
        <taxon>Bacteria</taxon>
        <taxon>Bacillati</taxon>
        <taxon>Bacillota</taxon>
        <taxon>Clostridia</taxon>
        <taxon>Lachnospirales</taxon>
        <taxon>Vallitaleaceae</taxon>
        <taxon>Vallitalea</taxon>
    </lineage>
</organism>
<protein>
    <submittedName>
        <fullName evidence="1">Glyoxal/methylglyoxal reductase</fullName>
    </submittedName>
</protein>
<keyword evidence="2" id="KW-1185">Reference proteome</keyword>
<evidence type="ECO:0000313" key="1">
    <source>
        <dbReference type="EMBL" id="GMQ63515.1"/>
    </source>
</evidence>
<name>A0ACB5ULU2_9FIRM</name>
<comment type="caution">
    <text evidence="1">The sequence shown here is derived from an EMBL/GenBank/DDBJ whole genome shotgun (WGS) entry which is preliminary data.</text>
</comment>
<dbReference type="EMBL" id="BTPU01000044">
    <property type="protein sequence ID" value="GMQ63515.1"/>
    <property type="molecule type" value="Genomic_DNA"/>
</dbReference>
<gene>
    <name evidence="1" type="primary">pgoN</name>
    <name evidence="1" type="ORF">AN2V17_27490</name>
</gene>